<dbReference type="PROSITE" id="PS50883">
    <property type="entry name" value="EAL"/>
    <property type="match status" value="1"/>
</dbReference>
<evidence type="ECO:0000313" key="5">
    <source>
        <dbReference type="Proteomes" id="UP000033673"/>
    </source>
</evidence>
<evidence type="ECO:0000256" key="1">
    <source>
        <dbReference type="PROSITE-ProRule" id="PRU00169"/>
    </source>
</evidence>
<dbReference type="InterPro" id="IPR001633">
    <property type="entry name" value="EAL_dom"/>
</dbReference>
<keyword evidence="5" id="KW-1185">Reference proteome</keyword>
<dbReference type="Pfam" id="PF00563">
    <property type="entry name" value="EAL"/>
    <property type="match status" value="1"/>
</dbReference>
<evidence type="ECO:0008006" key="6">
    <source>
        <dbReference type="Google" id="ProtNLM"/>
    </source>
</evidence>
<dbReference type="Proteomes" id="UP000033673">
    <property type="component" value="Unassembled WGS sequence"/>
</dbReference>
<dbReference type="PANTHER" id="PTHR33121:SF70">
    <property type="entry name" value="SIGNALING PROTEIN YKOW"/>
    <property type="match status" value="1"/>
</dbReference>
<name>A0A0F4NP87_9VIBR</name>
<dbReference type="PROSITE" id="PS50110">
    <property type="entry name" value="RESPONSE_REGULATORY"/>
    <property type="match status" value="1"/>
</dbReference>
<dbReference type="SUPFAM" id="SSF52172">
    <property type="entry name" value="CheY-like"/>
    <property type="match status" value="1"/>
</dbReference>
<dbReference type="Gene3D" id="3.20.20.450">
    <property type="entry name" value="EAL domain"/>
    <property type="match status" value="1"/>
</dbReference>
<feature type="domain" description="EAL" evidence="3">
    <location>
        <begin position="137"/>
        <end position="385"/>
    </location>
</feature>
<proteinExistence type="predicted"/>
<dbReference type="OrthoDB" id="9812358at2"/>
<dbReference type="SMART" id="SM00448">
    <property type="entry name" value="REC"/>
    <property type="match status" value="1"/>
</dbReference>
<feature type="modified residue" description="4-aspartylphosphate" evidence="1">
    <location>
        <position position="56"/>
    </location>
</feature>
<dbReference type="InterPro" id="IPR050706">
    <property type="entry name" value="Cyclic-di-GMP_PDE-like"/>
</dbReference>
<dbReference type="GO" id="GO:0000160">
    <property type="term" value="P:phosphorelay signal transduction system"/>
    <property type="evidence" value="ECO:0007669"/>
    <property type="project" value="InterPro"/>
</dbReference>
<organism evidence="4 5">
    <name type="scientific">Vibrio galatheae</name>
    <dbReference type="NCBI Taxonomy" id="579748"/>
    <lineage>
        <taxon>Bacteria</taxon>
        <taxon>Pseudomonadati</taxon>
        <taxon>Pseudomonadota</taxon>
        <taxon>Gammaproteobacteria</taxon>
        <taxon>Vibrionales</taxon>
        <taxon>Vibrionaceae</taxon>
        <taxon>Vibrio</taxon>
    </lineage>
</organism>
<dbReference type="PANTHER" id="PTHR33121">
    <property type="entry name" value="CYCLIC DI-GMP PHOSPHODIESTERASE PDEF"/>
    <property type="match status" value="1"/>
</dbReference>
<dbReference type="SMART" id="SM00052">
    <property type="entry name" value="EAL"/>
    <property type="match status" value="1"/>
</dbReference>
<sequence>MNKNINVMLIDDHPLHLRMLECTLRELGVTEVHSFTSVNEATQALDKNQYHLILCDLSMPEHDGIDMLELLNEKDFNGNVAIISGLDQPVLSTVREMCRGFSFNLIAQINKPFVVDEINSLFTPQQVKSHKTAAPAFKVNDAAFLYALADGQICNYYQPQICIKTGEVIGVEALVRWLHPSHGVLFPNSFLPIVQSCQLSNELFETVLENALSDMQKGLLPYKVSVNADQANLENPDFADQVMKMCRQYSIDPNRLTIEITEEYSYRKSRSLYKNLAKLRVNHINVSIDDFGTGYSSLENLYAFPFNEIKIDRSFVYGIEDDEKKQRIVTLICNLARDFSINVVAEGIETEASKDILHQLNVNVLQGYLISKPIPVSEMKTFLGQ</sequence>
<feature type="domain" description="Response regulatory" evidence="2">
    <location>
        <begin position="6"/>
        <end position="126"/>
    </location>
</feature>
<dbReference type="CDD" id="cd01948">
    <property type="entry name" value="EAL"/>
    <property type="match status" value="1"/>
</dbReference>
<dbReference type="InterPro" id="IPR035919">
    <property type="entry name" value="EAL_sf"/>
</dbReference>
<accession>A0A0F4NP87</accession>
<evidence type="ECO:0000313" key="4">
    <source>
        <dbReference type="EMBL" id="KJY84663.1"/>
    </source>
</evidence>
<dbReference type="Gene3D" id="3.40.50.2300">
    <property type="match status" value="1"/>
</dbReference>
<dbReference type="SUPFAM" id="SSF141868">
    <property type="entry name" value="EAL domain-like"/>
    <property type="match status" value="1"/>
</dbReference>
<dbReference type="PATRIC" id="fig|579748.3.peg.790"/>
<dbReference type="STRING" id="579748.TW81_03805"/>
<dbReference type="GO" id="GO:0071111">
    <property type="term" value="F:cyclic-guanylate-specific phosphodiesterase activity"/>
    <property type="evidence" value="ECO:0007669"/>
    <property type="project" value="InterPro"/>
</dbReference>
<evidence type="ECO:0000259" key="2">
    <source>
        <dbReference type="PROSITE" id="PS50110"/>
    </source>
</evidence>
<evidence type="ECO:0000259" key="3">
    <source>
        <dbReference type="PROSITE" id="PS50883"/>
    </source>
</evidence>
<dbReference type="RefSeq" id="WP_045954400.1">
    <property type="nucleotide sequence ID" value="NZ_JXXV01000007.1"/>
</dbReference>
<dbReference type="AlphaFoldDB" id="A0A0F4NP87"/>
<gene>
    <name evidence="4" type="ORF">TW81_03805</name>
</gene>
<dbReference type="InterPro" id="IPR001789">
    <property type="entry name" value="Sig_transdc_resp-reg_receiver"/>
</dbReference>
<dbReference type="EMBL" id="JXXV01000007">
    <property type="protein sequence ID" value="KJY84663.1"/>
    <property type="molecule type" value="Genomic_DNA"/>
</dbReference>
<protein>
    <recommendedName>
        <fullName evidence="6">Diguanylate phosphodiesterase</fullName>
    </recommendedName>
</protein>
<keyword evidence="1" id="KW-0597">Phosphoprotein</keyword>
<comment type="caution">
    <text evidence="4">The sequence shown here is derived from an EMBL/GenBank/DDBJ whole genome shotgun (WGS) entry which is preliminary data.</text>
</comment>
<dbReference type="Pfam" id="PF00072">
    <property type="entry name" value="Response_reg"/>
    <property type="match status" value="1"/>
</dbReference>
<dbReference type="InterPro" id="IPR011006">
    <property type="entry name" value="CheY-like_superfamily"/>
</dbReference>
<reference evidence="4 5" key="1">
    <citation type="journal article" date="2015" name="BMC Genomics">
        <title>Genome mining reveals unlocked bioactive potential of marine Gram-negative bacteria.</title>
        <authorList>
            <person name="Machado H."/>
            <person name="Sonnenschein E.C."/>
            <person name="Melchiorsen J."/>
            <person name="Gram L."/>
        </authorList>
    </citation>
    <scope>NUCLEOTIDE SEQUENCE [LARGE SCALE GENOMIC DNA]</scope>
    <source>
        <strain evidence="4 5">S2757</strain>
    </source>
</reference>